<keyword evidence="2" id="KW-0808">Transferase</keyword>
<dbReference type="EMBL" id="LAZR01001730">
    <property type="protein sequence ID" value="KKN40029.1"/>
    <property type="molecule type" value="Genomic_DNA"/>
</dbReference>
<dbReference type="InterPro" id="IPR029063">
    <property type="entry name" value="SAM-dependent_MTases_sf"/>
</dbReference>
<dbReference type="GO" id="GO:0008168">
    <property type="term" value="F:methyltransferase activity"/>
    <property type="evidence" value="ECO:0007669"/>
    <property type="project" value="UniProtKB-KW"/>
</dbReference>
<dbReference type="InterPro" id="IPR041698">
    <property type="entry name" value="Methyltransf_25"/>
</dbReference>
<comment type="caution">
    <text evidence="4">The sequence shown here is derived from an EMBL/GenBank/DDBJ whole genome shotgun (WGS) entry which is preliminary data.</text>
</comment>
<dbReference type="CDD" id="cd02440">
    <property type="entry name" value="AdoMet_MTases"/>
    <property type="match status" value="1"/>
</dbReference>
<dbReference type="PANTHER" id="PTHR43861:SF1">
    <property type="entry name" value="TRANS-ACONITATE 2-METHYLTRANSFERASE"/>
    <property type="match status" value="1"/>
</dbReference>
<dbReference type="SUPFAM" id="SSF53335">
    <property type="entry name" value="S-adenosyl-L-methionine-dependent methyltransferases"/>
    <property type="match status" value="1"/>
</dbReference>
<dbReference type="Pfam" id="PF13649">
    <property type="entry name" value="Methyltransf_25"/>
    <property type="match status" value="1"/>
</dbReference>
<evidence type="ECO:0000256" key="1">
    <source>
        <dbReference type="ARBA" id="ARBA00022603"/>
    </source>
</evidence>
<keyword evidence="1" id="KW-0489">Methyltransferase</keyword>
<proteinExistence type="predicted"/>
<dbReference type="PANTHER" id="PTHR43861">
    <property type="entry name" value="TRANS-ACONITATE 2-METHYLTRANSFERASE-RELATED"/>
    <property type="match status" value="1"/>
</dbReference>
<organism evidence="4">
    <name type="scientific">marine sediment metagenome</name>
    <dbReference type="NCBI Taxonomy" id="412755"/>
    <lineage>
        <taxon>unclassified sequences</taxon>
        <taxon>metagenomes</taxon>
        <taxon>ecological metagenomes</taxon>
    </lineage>
</organism>
<dbReference type="AlphaFoldDB" id="A0A0F9QBV1"/>
<feature type="domain" description="Methyltransferase" evidence="3">
    <location>
        <begin position="43"/>
        <end position="138"/>
    </location>
</feature>
<dbReference type="Gene3D" id="2.20.25.110">
    <property type="entry name" value="S-adenosyl-L-methionine-dependent methyltransferases"/>
    <property type="match status" value="1"/>
</dbReference>
<dbReference type="Gene3D" id="3.40.50.150">
    <property type="entry name" value="Vaccinia Virus protein VP39"/>
    <property type="match status" value="1"/>
</dbReference>
<evidence type="ECO:0000256" key="2">
    <source>
        <dbReference type="ARBA" id="ARBA00022679"/>
    </source>
</evidence>
<evidence type="ECO:0000259" key="3">
    <source>
        <dbReference type="Pfam" id="PF13649"/>
    </source>
</evidence>
<accession>A0A0F9QBV1</accession>
<sequence>MKKGNEDYFYIDGVHYDNMIKSRNVYEGVIFYLKQARKYGGPVLELACGTGRISIPIAESGIDIVGLDFSPQMLEQAKRNSKEKNLAIEWIEADMTNFTLGRKFSLILIPAAALNWVLENNSIENCLTFIKNHLEPNGKFIFNVFNPNLEILQRDPSERNDVDRYLDPNGEETIVVTGSNTYDKATQINYVKYYYKMKDKDLVKNLKLRMLFPQELDGLLHYNDFIIDHKYGSFSEDPFNSGSNWQIIICHKM</sequence>
<protein>
    <recommendedName>
        <fullName evidence="3">Methyltransferase domain-containing protein</fullName>
    </recommendedName>
</protein>
<dbReference type="GO" id="GO:0032259">
    <property type="term" value="P:methylation"/>
    <property type="evidence" value="ECO:0007669"/>
    <property type="project" value="UniProtKB-KW"/>
</dbReference>
<gene>
    <name evidence="4" type="ORF">LCGC14_0737510</name>
</gene>
<name>A0A0F9QBV1_9ZZZZ</name>
<reference evidence="4" key="1">
    <citation type="journal article" date="2015" name="Nature">
        <title>Complex archaea that bridge the gap between prokaryotes and eukaryotes.</title>
        <authorList>
            <person name="Spang A."/>
            <person name="Saw J.H."/>
            <person name="Jorgensen S.L."/>
            <person name="Zaremba-Niedzwiedzka K."/>
            <person name="Martijn J."/>
            <person name="Lind A.E."/>
            <person name="van Eijk R."/>
            <person name="Schleper C."/>
            <person name="Guy L."/>
            <person name="Ettema T.J."/>
        </authorList>
    </citation>
    <scope>NUCLEOTIDE SEQUENCE</scope>
</reference>
<evidence type="ECO:0000313" key="4">
    <source>
        <dbReference type="EMBL" id="KKN40029.1"/>
    </source>
</evidence>